<accession>A0A415M406</accession>
<dbReference type="Proteomes" id="UP000283616">
    <property type="component" value="Unassembled WGS sequence"/>
</dbReference>
<organism evidence="2 3">
    <name type="scientific">Bacteroides thetaiotaomicron</name>
    <dbReference type="NCBI Taxonomy" id="818"/>
    <lineage>
        <taxon>Bacteria</taxon>
        <taxon>Pseudomonadati</taxon>
        <taxon>Bacteroidota</taxon>
        <taxon>Bacteroidia</taxon>
        <taxon>Bacteroidales</taxon>
        <taxon>Bacteroidaceae</taxon>
        <taxon>Bacteroides</taxon>
    </lineage>
</organism>
<feature type="transmembrane region" description="Helical" evidence="1">
    <location>
        <begin position="12"/>
        <end position="29"/>
    </location>
</feature>
<keyword evidence="1" id="KW-1133">Transmembrane helix</keyword>
<keyword evidence="1" id="KW-0472">Membrane</keyword>
<keyword evidence="1" id="KW-0812">Transmembrane</keyword>
<evidence type="ECO:0000313" key="3">
    <source>
        <dbReference type="Proteomes" id="UP000283616"/>
    </source>
</evidence>
<proteinExistence type="predicted"/>
<protein>
    <submittedName>
        <fullName evidence="2">Uncharacterized protein</fullName>
    </submittedName>
</protein>
<name>A0A415M406_BACT4</name>
<dbReference type="AlphaFoldDB" id="A0A415M406"/>
<sequence>MNNVSTKDWIEWLIMGLSFLFSLYVYVNHTRRLNRQQKTINDQQSQINDYIIKENEELEKNKKKARIICEILDPIEIGKARRFRMKNIGLSDARNINIEIVDNEDVCFYIEDDFFPYAKLLSTQHFDISYINNSYKEQYEVRITWSDDFCEENSSNQIMVFP</sequence>
<evidence type="ECO:0000256" key="1">
    <source>
        <dbReference type="SAM" id="Phobius"/>
    </source>
</evidence>
<evidence type="ECO:0000313" key="2">
    <source>
        <dbReference type="EMBL" id="RHL62262.1"/>
    </source>
</evidence>
<dbReference type="EMBL" id="QROV01000005">
    <property type="protein sequence ID" value="RHL62262.1"/>
    <property type="molecule type" value="Genomic_DNA"/>
</dbReference>
<comment type="caution">
    <text evidence="2">The sequence shown here is derived from an EMBL/GenBank/DDBJ whole genome shotgun (WGS) entry which is preliminary data.</text>
</comment>
<gene>
    <name evidence="2" type="ORF">DW011_05200</name>
</gene>
<dbReference type="RefSeq" id="WP_118417408.1">
    <property type="nucleotide sequence ID" value="NZ_JAGURH010000007.1"/>
</dbReference>
<reference evidence="2 3" key="1">
    <citation type="submission" date="2018-08" db="EMBL/GenBank/DDBJ databases">
        <title>A genome reference for cultivated species of the human gut microbiota.</title>
        <authorList>
            <person name="Zou Y."/>
            <person name="Xue W."/>
            <person name="Luo G."/>
        </authorList>
    </citation>
    <scope>NUCLEOTIDE SEQUENCE [LARGE SCALE GENOMIC DNA]</scope>
    <source>
        <strain evidence="2 3">AF37-12</strain>
    </source>
</reference>